<organism evidence="4 5">
    <name type="scientific">Rhodohalobacter barkolensis</name>
    <dbReference type="NCBI Taxonomy" id="2053187"/>
    <lineage>
        <taxon>Bacteria</taxon>
        <taxon>Pseudomonadati</taxon>
        <taxon>Balneolota</taxon>
        <taxon>Balneolia</taxon>
        <taxon>Balneolales</taxon>
        <taxon>Balneolaceae</taxon>
        <taxon>Rhodohalobacter</taxon>
    </lineage>
</organism>
<dbReference type="Gene3D" id="2.120.10.30">
    <property type="entry name" value="TolB, C-terminal domain"/>
    <property type="match status" value="1"/>
</dbReference>
<dbReference type="PANTHER" id="PTHR42776">
    <property type="entry name" value="SERINE PEPTIDASE S9 FAMILY MEMBER"/>
    <property type="match status" value="1"/>
</dbReference>
<dbReference type="OrthoDB" id="9812921at2"/>
<comment type="caution">
    <text evidence="4">The sequence shown here is derived from an EMBL/GenBank/DDBJ whole genome shotgun (WGS) entry which is preliminary data.</text>
</comment>
<evidence type="ECO:0000256" key="2">
    <source>
        <dbReference type="ARBA" id="ARBA00022825"/>
    </source>
</evidence>
<dbReference type="Gene3D" id="3.40.50.1820">
    <property type="entry name" value="alpha/beta hydrolase"/>
    <property type="match status" value="1"/>
</dbReference>
<evidence type="ECO:0000313" key="4">
    <source>
        <dbReference type="EMBL" id="PKD43051.1"/>
    </source>
</evidence>
<keyword evidence="1" id="KW-0378">Hydrolase</keyword>
<dbReference type="Gene3D" id="2.140.10.30">
    <property type="entry name" value="Dipeptidylpeptidase IV, N-terminal domain"/>
    <property type="match status" value="1"/>
</dbReference>
<gene>
    <name evidence="4" type="ORF">CWD77_10475</name>
</gene>
<dbReference type="Pfam" id="PF26549">
    <property type="entry name" value="Tricorn_N"/>
    <property type="match status" value="1"/>
</dbReference>
<keyword evidence="5" id="KW-1185">Reference proteome</keyword>
<dbReference type="GO" id="GO:0006508">
    <property type="term" value="P:proteolysis"/>
    <property type="evidence" value="ECO:0007669"/>
    <property type="project" value="InterPro"/>
</dbReference>
<feature type="domain" description="Peptidase S9 prolyl oligopeptidase catalytic" evidence="3">
    <location>
        <begin position="455"/>
        <end position="657"/>
    </location>
</feature>
<dbReference type="InterPro" id="IPR029058">
    <property type="entry name" value="AB_hydrolase_fold"/>
</dbReference>
<keyword evidence="2" id="KW-0645">Protease</keyword>
<sequence>MISKRFPFLLAFIIVTFGFLPVQSQTIIENWTPEAMVDQPVVGPPAISPDGSMVAYIIRETKMEGEESEFLSHIWVASADGTMNRQFTRGDQSVSNPQFSPDGEYLTFTSRRSGENQVYRMYLNGGEAEQITHAENGVGSYAWSPDGNRIAYTMSDSKSEEEKTREKEKRDVTVVDTDFKFSRIYVQEVEADSAKAIYEGDLHTSSFDWSPDGETIVFAHQPTPKIEDRYKMDISTVPADSGSVTNIIDWEGTDSSPMYTPDGSSVVFTSHGGELEAIGLQDLYVVNLSSGEVRDLAHTYDRNASIVGFDDNSQLLIQEPRRTVSALYRVPLNGGDPTLLTEEDGIYRGFAVSNDGSHVVFNYQNSDQPAEVYMSELGQISKQKISTLHDESEFPEMGKTEVLTWTSEDGTEIEGLLTYPVGYEEGDRVPLILMVHGGPAGVYSQSWTGAGSIYAIQYFAEKGYALLRPNPRGSTGYGKEFRYANFQDWGFGDYEDLMTGVDKVIEMGVADPDRLAEMGWSYGGYMTSWIVSQTDRFKAVSMGAGLSNLVSMVGTTDIPGYLLGHMGGPYWNGNMETYERHSAVYYMDNVVTPTQIIHGSNDMRVPLGQGQEFYWALQEKGVDTEMILLPRTGHGPTEPKLISEVSTRILQWFDQYIER</sequence>
<dbReference type="SUPFAM" id="SSF53474">
    <property type="entry name" value="alpha/beta-Hydrolases"/>
    <property type="match status" value="1"/>
</dbReference>
<dbReference type="Proteomes" id="UP000233398">
    <property type="component" value="Unassembled WGS sequence"/>
</dbReference>
<name>A0A2N0VFT6_9BACT</name>
<dbReference type="InterPro" id="IPR015943">
    <property type="entry name" value="WD40/YVTN_repeat-like_dom_sf"/>
</dbReference>
<evidence type="ECO:0000256" key="1">
    <source>
        <dbReference type="ARBA" id="ARBA00022801"/>
    </source>
</evidence>
<dbReference type="AlphaFoldDB" id="A0A2N0VFT6"/>
<evidence type="ECO:0000259" key="3">
    <source>
        <dbReference type="Pfam" id="PF00326"/>
    </source>
</evidence>
<dbReference type="PANTHER" id="PTHR42776:SF27">
    <property type="entry name" value="DIPEPTIDYL PEPTIDASE FAMILY MEMBER 6"/>
    <property type="match status" value="1"/>
</dbReference>
<evidence type="ECO:0000313" key="5">
    <source>
        <dbReference type="Proteomes" id="UP000233398"/>
    </source>
</evidence>
<dbReference type="RefSeq" id="WP_101073526.1">
    <property type="nucleotide sequence ID" value="NZ_PISP01000003.1"/>
</dbReference>
<dbReference type="GO" id="GO:0004252">
    <property type="term" value="F:serine-type endopeptidase activity"/>
    <property type="evidence" value="ECO:0007669"/>
    <property type="project" value="TreeGrafter"/>
</dbReference>
<dbReference type="InterPro" id="IPR001375">
    <property type="entry name" value="Peptidase_S9_cat"/>
</dbReference>
<dbReference type="EMBL" id="PISP01000003">
    <property type="protein sequence ID" value="PKD43051.1"/>
    <property type="molecule type" value="Genomic_DNA"/>
</dbReference>
<dbReference type="InterPro" id="IPR011042">
    <property type="entry name" value="6-blade_b-propeller_TolB-like"/>
</dbReference>
<accession>A0A2N0VFT6</accession>
<dbReference type="InterPro" id="IPR011659">
    <property type="entry name" value="WD40"/>
</dbReference>
<reference evidence="4 5" key="1">
    <citation type="submission" date="2017-11" db="EMBL/GenBank/DDBJ databases">
        <title>Rhodohalobacter 15182 sp. nov., isolated from a salt lake.</title>
        <authorList>
            <person name="Han S."/>
        </authorList>
    </citation>
    <scope>NUCLEOTIDE SEQUENCE [LARGE SCALE GENOMIC DNA]</scope>
    <source>
        <strain evidence="4 5">15182</strain>
    </source>
</reference>
<dbReference type="Gene3D" id="2.130.10.10">
    <property type="entry name" value="YVTN repeat-like/Quinoprotein amine dehydrogenase"/>
    <property type="match status" value="1"/>
</dbReference>
<keyword evidence="2" id="KW-0720">Serine protease</keyword>
<proteinExistence type="predicted"/>
<protein>
    <recommendedName>
        <fullName evidence="3">Peptidase S9 prolyl oligopeptidase catalytic domain-containing protein</fullName>
    </recommendedName>
</protein>
<dbReference type="Pfam" id="PF07676">
    <property type="entry name" value="PD40"/>
    <property type="match status" value="1"/>
</dbReference>
<dbReference type="SUPFAM" id="SSF82171">
    <property type="entry name" value="DPP6 N-terminal domain-like"/>
    <property type="match status" value="1"/>
</dbReference>
<dbReference type="Pfam" id="PF00326">
    <property type="entry name" value="Peptidase_S9"/>
    <property type="match status" value="1"/>
</dbReference>